<feature type="compositionally biased region" description="Basic and acidic residues" evidence="1">
    <location>
        <begin position="185"/>
        <end position="195"/>
    </location>
</feature>
<proteinExistence type="predicted"/>
<evidence type="ECO:0000256" key="1">
    <source>
        <dbReference type="SAM" id="MobiDB-lite"/>
    </source>
</evidence>
<dbReference type="EMBL" id="JAQQWK010000009">
    <property type="protein sequence ID" value="KAK8035285.1"/>
    <property type="molecule type" value="Genomic_DNA"/>
</dbReference>
<feature type="compositionally biased region" description="Basic and acidic residues" evidence="1">
    <location>
        <begin position="206"/>
        <end position="217"/>
    </location>
</feature>
<keyword evidence="3" id="KW-1185">Reference proteome</keyword>
<name>A0ABR1SNK7_9PEZI</name>
<gene>
    <name evidence="2" type="ORF">PG993_010280</name>
</gene>
<feature type="region of interest" description="Disordered" evidence="1">
    <location>
        <begin position="28"/>
        <end position="69"/>
    </location>
</feature>
<protein>
    <submittedName>
        <fullName evidence="2">Esterase-like protein</fullName>
    </submittedName>
</protein>
<reference evidence="2 3" key="1">
    <citation type="submission" date="2023-01" db="EMBL/GenBank/DDBJ databases">
        <title>Analysis of 21 Apiospora genomes using comparative genomics revels a genus with tremendous synthesis potential of carbohydrate active enzymes and secondary metabolites.</title>
        <authorList>
            <person name="Sorensen T."/>
        </authorList>
    </citation>
    <scope>NUCLEOTIDE SEQUENCE [LARGE SCALE GENOMIC DNA]</scope>
    <source>
        <strain evidence="2 3">CBS 33761</strain>
    </source>
</reference>
<organism evidence="2 3">
    <name type="scientific">Apiospora rasikravindrae</name>
    <dbReference type="NCBI Taxonomy" id="990691"/>
    <lineage>
        <taxon>Eukaryota</taxon>
        <taxon>Fungi</taxon>
        <taxon>Dikarya</taxon>
        <taxon>Ascomycota</taxon>
        <taxon>Pezizomycotina</taxon>
        <taxon>Sordariomycetes</taxon>
        <taxon>Xylariomycetidae</taxon>
        <taxon>Amphisphaeriales</taxon>
        <taxon>Apiosporaceae</taxon>
        <taxon>Apiospora</taxon>
    </lineage>
</organism>
<sequence length="412" mass="46077">MRRCPALRGSSAISTRICRPQLQCRPYASKAPATGQNNSSSDQADSSSNSADRRRPPSPPNNNEDSNSLFHDWDQAFQIDQDAKTIETAAGSLPLSPVMDPSFWARREQHTKRKPKHTASKPQSTFERQFAANAFAQALATPVRYDTMTRVRLPSFFLQDFHLVTHPETGQPWWVPRSLALENSNHDNNLKKNEEEGASSAAGESEGAKKKPSREKLLGPNAYGPARKDILAAVSRDKSGFYQQNRSLFGPSSSQYKIFGQKAVWRQDMDEFVLGLMRQHVEQDLLYLSRLCVEQGRYYIAKCFGWGDVQYKHKGAVLWFGDAPLAEDGTPAKEGGNPPGPFATYEFSDKEGAKTAVVVHNMPMLLGEETASRIRKEAGALQDGSIFMLAGRRTTELQLKLWKLQGYLSDYR</sequence>
<evidence type="ECO:0000313" key="3">
    <source>
        <dbReference type="Proteomes" id="UP001444661"/>
    </source>
</evidence>
<evidence type="ECO:0000313" key="2">
    <source>
        <dbReference type="EMBL" id="KAK8035285.1"/>
    </source>
</evidence>
<accession>A0ABR1SNK7</accession>
<feature type="region of interest" description="Disordered" evidence="1">
    <location>
        <begin position="185"/>
        <end position="222"/>
    </location>
</feature>
<feature type="compositionally biased region" description="Low complexity" evidence="1">
    <location>
        <begin position="36"/>
        <end position="50"/>
    </location>
</feature>
<dbReference type="Proteomes" id="UP001444661">
    <property type="component" value="Unassembled WGS sequence"/>
</dbReference>
<comment type="caution">
    <text evidence="2">The sequence shown here is derived from an EMBL/GenBank/DDBJ whole genome shotgun (WGS) entry which is preliminary data.</text>
</comment>